<feature type="binding site" evidence="7">
    <location>
        <position position="103"/>
    </location>
    <ligand>
        <name>Zn(2+)</name>
        <dbReference type="ChEBI" id="CHEBI:29105"/>
        <note>catalytic</note>
    </ligand>
</feature>
<reference evidence="8 9" key="1">
    <citation type="journal article" date="2016" name="Nat. Commun.">
        <title>Thousands of microbial genomes shed light on interconnected biogeochemical processes in an aquifer system.</title>
        <authorList>
            <person name="Anantharaman K."/>
            <person name="Brown C.T."/>
            <person name="Hug L.A."/>
            <person name="Sharon I."/>
            <person name="Castelle C.J."/>
            <person name="Probst A.J."/>
            <person name="Thomas B.C."/>
            <person name="Singh A."/>
            <person name="Wilkins M.J."/>
            <person name="Karaoz U."/>
            <person name="Brodie E.L."/>
            <person name="Williams K.H."/>
            <person name="Hubbard S.S."/>
            <person name="Banfield J.F."/>
        </authorList>
    </citation>
    <scope>NUCLEOTIDE SEQUENCE [LARGE SCALE GENOMIC DNA]</scope>
</reference>
<evidence type="ECO:0000256" key="7">
    <source>
        <dbReference type="HAMAP-Rule" id="MF_00009"/>
    </source>
</evidence>
<evidence type="ECO:0000313" key="9">
    <source>
        <dbReference type="Proteomes" id="UP000176326"/>
    </source>
</evidence>
<evidence type="ECO:0000256" key="4">
    <source>
        <dbReference type="ARBA" id="ARBA00022759"/>
    </source>
</evidence>
<dbReference type="GO" id="GO:0005737">
    <property type="term" value="C:cytoplasm"/>
    <property type="evidence" value="ECO:0007669"/>
    <property type="project" value="UniProtKB-SubCell"/>
</dbReference>
<dbReference type="InterPro" id="IPR023091">
    <property type="entry name" value="MetalPrtase_cat_dom_sf_prd"/>
</dbReference>
<sequence length="127" mass="14576">MIEIRNFTRFKLDKKLLTGLAKKVLKRENRVSESLSIVFLGERKMKDLNKNCRGKEGPTDVLSFGDGLNEIAICPSVVKKNAEREGISFKKELSLVLAHGILHILGYSHGQEMFKKQNNYLKWQNRT</sequence>
<keyword evidence="6 7" id="KW-0862">Zinc</keyword>
<dbReference type="SUPFAM" id="SSF55486">
    <property type="entry name" value="Metalloproteases ('zincins'), catalytic domain"/>
    <property type="match status" value="1"/>
</dbReference>
<keyword evidence="2 7" id="KW-0540">Nuclease</keyword>
<dbReference type="GO" id="GO:0008270">
    <property type="term" value="F:zinc ion binding"/>
    <property type="evidence" value="ECO:0007669"/>
    <property type="project" value="UniProtKB-UniRule"/>
</dbReference>
<keyword evidence="7" id="KW-0698">rRNA processing</keyword>
<comment type="subcellular location">
    <subcellularLocation>
        <location evidence="7">Cytoplasm</location>
    </subcellularLocation>
</comment>
<comment type="cofactor">
    <cofactor evidence="7">
        <name>Zn(2+)</name>
        <dbReference type="ChEBI" id="CHEBI:29105"/>
    </cofactor>
    <text evidence="7">Binds 1 zinc ion.</text>
</comment>
<accession>A0A1G2ES52</accession>
<dbReference type="GO" id="GO:0004222">
    <property type="term" value="F:metalloendopeptidase activity"/>
    <property type="evidence" value="ECO:0007669"/>
    <property type="project" value="InterPro"/>
</dbReference>
<dbReference type="EC" id="3.1.-.-" evidence="7"/>
<dbReference type="InterPro" id="IPR020549">
    <property type="entry name" value="YbeY_CS"/>
</dbReference>
<evidence type="ECO:0000256" key="3">
    <source>
        <dbReference type="ARBA" id="ARBA00022723"/>
    </source>
</evidence>
<feature type="binding site" evidence="7">
    <location>
        <position position="99"/>
    </location>
    <ligand>
        <name>Zn(2+)</name>
        <dbReference type="ChEBI" id="CHEBI:29105"/>
        <note>catalytic</note>
    </ligand>
</feature>
<dbReference type="EMBL" id="MHMN01000029">
    <property type="protein sequence ID" value="OGZ28088.1"/>
    <property type="molecule type" value="Genomic_DNA"/>
</dbReference>
<dbReference type="PROSITE" id="PS01306">
    <property type="entry name" value="UPF0054"/>
    <property type="match status" value="1"/>
</dbReference>
<organism evidence="8 9">
    <name type="scientific">Candidatus Nealsonbacteria bacterium RIFOXYC1_FULL_40_7</name>
    <dbReference type="NCBI Taxonomy" id="1801678"/>
    <lineage>
        <taxon>Bacteria</taxon>
        <taxon>Candidatus Nealsoniibacteriota</taxon>
    </lineage>
</organism>
<dbReference type="GO" id="GO:0006364">
    <property type="term" value="P:rRNA processing"/>
    <property type="evidence" value="ECO:0007669"/>
    <property type="project" value="UniProtKB-UniRule"/>
</dbReference>
<dbReference type="GO" id="GO:0004521">
    <property type="term" value="F:RNA endonuclease activity"/>
    <property type="evidence" value="ECO:0007669"/>
    <property type="project" value="UniProtKB-UniRule"/>
</dbReference>
<dbReference type="PANTHER" id="PTHR46986:SF1">
    <property type="entry name" value="ENDORIBONUCLEASE YBEY, CHLOROPLASTIC"/>
    <property type="match status" value="1"/>
</dbReference>
<evidence type="ECO:0000313" key="8">
    <source>
        <dbReference type="EMBL" id="OGZ28088.1"/>
    </source>
</evidence>
<evidence type="ECO:0000256" key="1">
    <source>
        <dbReference type="ARBA" id="ARBA00010875"/>
    </source>
</evidence>
<dbReference type="NCBIfam" id="TIGR00043">
    <property type="entry name" value="rRNA maturation RNase YbeY"/>
    <property type="match status" value="1"/>
</dbReference>
<comment type="caution">
    <text evidence="8">The sequence shown here is derived from an EMBL/GenBank/DDBJ whole genome shotgun (WGS) entry which is preliminary data.</text>
</comment>
<protein>
    <recommendedName>
        <fullName evidence="7">Endoribonuclease YbeY</fullName>
        <ecNumber evidence="7">3.1.-.-</ecNumber>
    </recommendedName>
</protein>
<dbReference type="Gene3D" id="3.40.390.30">
    <property type="entry name" value="Metalloproteases ('zincins'), catalytic domain"/>
    <property type="match status" value="1"/>
</dbReference>
<keyword evidence="4 7" id="KW-0255">Endonuclease</keyword>
<evidence type="ECO:0000256" key="5">
    <source>
        <dbReference type="ARBA" id="ARBA00022801"/>
    </source>
</evidence>
<dbReference type="HAMAP" id="MF_00009">
    <property type="entry name" value="Endoribonucl_YbeY"/>
    <property type="match status" value="1"/>
</dbReference>
<name>A0A1G2ES52_9BACT</name>
<dbReference type="Proteomes" id="UP000176326">
    <property type="component" value="Unassembled WGS sequence"/>
</dbReference>
<dbReference type="AlphaFoldDB" id="A0A1G2ES52"/>
<evidence type="ECO:0000256" key="6">
    <source>
        <dbReference type="ARBA" id="ARBA00022833"/>
    </source>
</evidence>
<keyword evidence="5 7" id="KW-0378">Hydrolase</keyword>
<keyword evidence="3 7" id="KW-0479">Metal-binding</keyword>
<comment type="similarity">
    <text evidence="1 7">Belongs to the endoribonuclease YbeY family.</text>
</comment>
<dbReference type="InterPro" id="IPR002036">
    <property type="entry name" value="YbeY"/>
</dbReference>
<keyword evidence="7" id="KW-0963">Cytoplasm</keyword>
<keyword evidence="7" id="KW-0690">Ribosome biogenesis</keyword>
<proteinExistence type="inferred from homology"/>
<dbReference type="PANTHER" id="PTHR46986">
    <property type="entry name" value="ENDORIBONUCLEASE YBEY, CHLOROPLASTIC"/>
    <property type="match status" value="1"/>
</dbReference>
<dbReference type="Pfam" id="PF02130">
    <property type="entry name" value="YbeY"/>
    <property type="match status" value="1"/>
</dbReference>
<feature type="binding site" evidence="7">
    <location>
        <position position="109"/>
    </location>
    <ligand>
        <name>Zn(2+)</name>
        <dbReference type="ChEBI" id="CHEBI:29105"/>
        <note>catalytic</note>
    </ligand>
</feature>
<evidence type="ECO:0000256" key="2">
    <source>
        <dbReference type="ARBA" id="ARBA00022722"/>
    </source>
</evidence>
<gene>
    <name evidence="7" type="primary">ybeY</name>
    <name evidence="8" type="ORF">A2427_03420</name>
</gene>
<comment type="function">
    <text evidence="7">Single strand-specific metallo-endoribonuclease involved in late-stage 70S ribosome quality control and in maturation of the 3' terminus of the 16S rRNA.</text>
</comment>